<keyword evidence="3" id="KW-1185">Reference proteome</keyword>
<dbReference type="RefSeq" id="WP_252166344.1">
    <property type="nucleotide sequence ID" value="NZ_CP084930.1"/>
</dbReference>
<proteinExistence type="predicted"/>
<reference evidence="2" key="1">
    <citation type="journal article" date="2022" name="Toxins">
        <title>Genomic Analysis of Sphingopyxis sp. USTB-05 for Biodegrading Cyanobacterial Hepatotoxins.</title>
        <authorList>
            <person name="Liu C."/>
            <person name="Xu Q."/>
            <person name="Zhao Z."/>
            <person name="Zhang H."/>
            <person name="Liu X."/>
            <person name="Yin C."/>
            <person name="Liu Y."/>
            <person name="Yan H."/>
        </authorList>
    </citation>
    <scope>NUCLEOTIDE SEQUENCE</scope>
    <source>
        <strain evidence="2">NBD5</strain>
    </source>
</reference>
<sequence length="102" mass="10452">MGKTIIGTFPDRRAVELAVEHLVQDYGVARSDIFIEPAGGANSAGEAPAGADAESGHADTEVSADGAAYAGALLVSVDMNEDEEEAVFAAFRDAGAQAVRSR</sequence>
<organism evidence="2 3">
    <name type="scientific">Sphingomonas morindae</name>
    <dbReference type="NCBI Taxonomy" id="1541170"/>
    <lineage>
        <taxon>Bacteria</taxon>
        <taxon>Pseudomonadati</taxon>
        <taxon>Pseudomonadota</taxon>
        <taxon>Alphaproteobacteria</taxon>
        <taxon>Sphingomonadales</taxon>
        <taxon>Sphingomonadaceae</taxon>
        <taxon>Sphingomonas</taxon>
    </lineage>
</organism>
<accession>A0ABY4X6K0</accession>
<name>A0ABY4X6K0_9SPHN</name>
<gene>
    <name evidence="2" type="ORF">LHA26_14805</name>
</gene>
<protein>
    <submittedName>
        <fullName evidence="2">Uncharacterized protein</fullName>
    </submittedName>
</protein>
<feature type="region of interest" description="Disordered" evidence="1">
    <location>
        <begin position="39"/>
        <end position="62"/>
    </location>
</feature>
<dbReference type="EMBL" id="CP084930">
    <property type="protein sequence ID" value="USI72537.1"/>
    <property type="molecule type" value="Genomic_DNA"/>
</dbReference>
<evidence type="ECO:0000313" key="2">
    <source>
        <dbReference type="EMBL" id="USI72537.1"/>
    </source>
</evidence>
<evidence type="ECO:0000256" key="1">
    <source>
        <dbReference type="SAM" id="MobiDB-lite"/>
    </source>
</evidence>
<evidence type="ECO:0000313" key="3">
    <source>
        <dbReference type="Proteomes" id="UP001056937"/>
    </source>
</evidence>
<dbReference type="Proteomes" id="UP001056937">
    <property type="component" value="Chromosome 1"/>
</dbReference>